<feature type="domain" description="Aminoglycoside phosphotransferase" evidence="1">
    <location>
        <begin position="26"/>
        <end position="247"/>
    </location>
</feature>
<dbReference type="RefSeq" id="WP_377821710.1">
    <property type="nucleotide sequence ID" value="NZ_JBHSWJ010000002.1"/>
</dbReference>
<dbReference type="SUPFAM" id="SSF56112">
    <property type="entry name" value="Protein kinase-like (PK-like)"/>
    <property type="match status" value="1"/>
</dbReference>
<gene>
    <name evidence="2" type="ORF">ACFQBT_07745</name>
</gene>
<dbReference type="Proteomes" id="UP001596356">
    <property type="component" value="Unassembled WGS sequence"/>
</dbReference>
<protein>
    <submittedName>
        <fullName evidence="2">Phosphotransferase family protein</fullName>
    </submittedName>
</protein>
<comment type="caution">
    <text evidence="2">The sequence shown here is derived from an EMBL/GenBank/DDBJ whole genome shotgun (WGS) entry which is preliminary data.</text>
</comment>
<proteinExistence type="predicted"/>
<dbReference type="Pfam" id="PF01636">
    <property type="entry name" value="APH"/>
    <property type="match status" value="1"/>
</dbReference>
<organism evidence="2 3">
    <name type="scientific">Branchiibius cervicis</name>
    <dbReference type="NCBI Taxonomy" id="908252"/>
    <lineage>
        <taxon>Bacteria</taxon>
        <taxon>Bacillati</taxon>
        <taxon>Actinomycetota</taxon>
        <taxon>Actinomycetes</taxon>
        <taxon>Micrococcales</taxon>
        <taxon>Dermacoccaceae</taxon>
        <taxon>Branchiibius</taxon>
    </lineage>
</organism>
<dbReference type="Gene3D" id="3.90.1200.10">
    <property type="match status" value="1"/>
</dbReference>
<evidence type="ECO:0000259" key="1">
    <source>
        <dbReference type="Pfam" id="PF01636"/>
    </source>
</evidence>
<sequence>MSNPPIAETLAQASELLGRPLTLVGEPLPSGSRHLVLRVRSGDEASAIVKRRLDPSLSPEASALMVMGDSSVTPALIAATPELLIMEDLGDHPHLASLLLGNDPLAARGGVLAWARSLGVFHRAGLDARARFLQLVPEHDDYMPGLLAEATDDLARRAQDLEIDVRHDFSALTQINFRTPLQVLSAGDMCPDNNLMSGGRVHFIDLEFATLRHVAWDLAYLMAPWPSCWCAWRLPPELVDAALASWRTGFGAVDWPELERDLRLATDAWRWLAVSWLLPSLATGWPERPDRPAPPVADRIVDALDELSVSAYLPELRDTAMHFAVAIRAKHSAGRLGVARAWR</sequence>
<evidence type="ECO:0000313" key="3">
    <source>
        <dbReference type="Proteomes" id="UP001596356"/>
    </source>
</evidence>
<keyword evidence="3" id="KW-1185">Reference proteome</keyword>
<dbReference type="InterPro" id="IPR002575">
    <property type="entry name" value="Aminoglycoside_PTrfase"/>
</dbReference>
<dbReference type="InterPro" id="IPR011009">
    <property type="entry name" value="Kinase-like_dom_sf"/>
</dbReference>
<evidence type="ECO:0000313" key="2">
    <source>
        <dbReference type="EMBL" id="MFC6713725.1"/>
    </source>
</evidence>
<dbReference type="EMBL" id="JBHSWJ010000002">
    <property type="protein sequence ID" value="MFC6713725.1"/>
    <property type="molecule type" value="Genomic_DNA"/>
</dbReference>
<name>A0ABW2AS86_9MICO</name>
<reference evidence="3" key="1">
    <citation type="journal article" date="2019" name="Int. J. Syst. Evol. Microbiol.">
        <title>The Global Catalogue of Microorganisms (GCM) 10K type strain sequencing project: providing services to taxonomists for standard genome sequencing and annotation.</title>
        <authorList>
            <consortium name="The Broad Institute Genomics Platform"/>
            <consortium name="The Broad Institute Genome Sequencing Center for Infectious Disease"/>
            <person name="Wu L."/>
            <person name="Ma J."/>
        </authorList>
    </citation>
    <scope>NUCLEOTIDE SEQUENCE [LARGE SCALE GENOMIC DNA]</scope>
    <source>
        <strain evidence="3">NBRC 106593</strain>
    </source>
</reference>
<accession>A0ABW2AS86</accession>